<reference evidence="2 3" key="2">
    <citation type="submission" date="2018-11" db="EMBL/GenBank/DDBJ databases">
        <authorList>
            <consortium name="Pathogen Informatics"/>
        </authorList>
    </citation>
    <scope>NUCLEOTIDE SEQUENCE [LARGE SCALE GENOMIC DNA]</scope>
</reference>
<dbReference type="Proteomes" id="UP000274429">
    <property type="component" value="Unassembled WGS sequence"/>
</dbReference>
<dbReference type="OrthoDB" id="6277242at2759"/>
<reference evidence="4" key="1">
    <citation type="submission" date="2017-02" db="UniProtKB">
        <authorList>
            <consortium name="WormBaseParasite"/>
        </authorList>
    </citation>
    <scope>IDENTIFICATION</scope>
</reference>
<gene>
    <name evidence="2" type="ORF">TTAC_LOCUS10289</name>
</gene>
<evidence type="ECO:0000256" key="1">
    <source>
        <dbReference type="SAM" id="MobiDB-lite"/>
    </source>
</evidence>
<organism evidence="4">
    <name type="scientific">Hydatigena taeniaeformis</name>
    <name type="common">Feline tapeworm</name>
    <name type="synonym">Taenia taeniaeformis</name>
    <dbReference type="NCBI Taxonomy" id="6205"/>
    <lineage>
        <taxon>Eukaryota</taxon>
        <taxon>Metazoa</taxon>
        <taxon>Spiralia</taxon>
        <taxon>Lophotrochozoa</taxon>
        <taxon>Platyhelminthes</taxon>
        <taxon>Cestoda</taxon>
        <taxon>Eucestoda</taxon>
        <taxon>Cyclophyllidea</taxon>
        <taxon>Taeniidae</taxon>
        <taxon>Hydatigera</taxon>
    </lineage>
</organism>
<evidence type="ECO:0000313" key="3">
    <source>
        <dbReference type="Proteomes" id="UP000274429"/>
    </source>
</evidence>
<accession>A0A0R3X9S9</accession>
<evidence type="ECO:0000313" key="4">
    <source>
        <dbReference type="WBParaSite" id="TTAC_0001030401-mRNA-1"/>
    </source>
</evidence>
<sequence>METSTTAIYPEMSPLLLETVMRLTIEKVKTQRSPHAVPVASQPQTPRPSSRGEEQSQRSIPFARSKSTSLLRTLLIIQIGRKTSRLLSLVSQPDLYQSVKPIQQAPSAPSQPPFLTEESQPRSIHGGKRRSSEDEDIQTEESVMLPNERVNSLEGPSSEKSPCLEEINRHCQVFPASKEIISVQGHAKLSLQATTNATVSYGEDSCPGCQRCSMWMQQEQLRPDSSKFQLCEPVQQC</sequence>
<dbReference type="AlphaFoldDB" id="A0A0R3X9S9"/>
<proteinExistence type="predicted"/>
<feature type="region of interest" description="Disordered" evidence="1">
    <location>
        <begin position="28"/>
        <end position="64"/>
    </location>
</feature>
<dbReference type="EMBL" id="UYWX01021511">
    <property type="protein sequence ID" value="VDM35269.1"/>
    <property type="molecule type" value="Genomic_DNA"/>
</dbReference>
<dbReference type="WBParaSite" id="TTAC_0001030401-mRNA-1">
    <property type="protein sequence ID" value="TTAC_0001030401-mRNA-1"/>
    <property type="gene ID" value="TTAC_0001030401"/>
</dbReference>
<keyword evidence="3" id="KW-1185">Reference proteome</keyword>
<protein>
    <submittedName>
        <fullName evidence="2 4">Uncharacterized protein</fullName>
    </submittedName>
</protein>
<name>A0A0R3X9S9_HYDTA</name>
<evidence type="ECO:0000313" key="2">
    <source>
        <dbReference type="EMBL" id="VDM35269.1"/>
    </source>
</evidence>
<feature type="region of interest" description="Disordered" evidence="1">
    <location>
        <begin position="102"/>
        <end position="159"/>
    </location>
</feature>